<evidence type="ECO:0000256" key="5">
    <source>
        <dbReference type="ARBA" id="ARBA00022833"/>
    </source>
</evidence>
<keyword evidence="8" id="KW-1015">Disulfide bond</keyword>
<dbReference type="InterPro" id="IPR001506">
    <property type="entry name" value="Peptidase_M12A"/>
</dbReference>
<dbReference type="FunFam" id="3.40.390.10:FF:000015">
    <property type="entry name" value="Meprin A subunit"/>
    <property type="match status" value="1"/>
</dbReference>
<organism evidence="13 14">
    <name type="scientific">Romanomermis culicivorax</name>
    <name type="common">Nematode worm</name>
    <dbReference type="NCBI Taxonomy" id="13658"/>
    <lineage>
        <taxon>Eukaryota</taxon>
        <taxon>Metazoa</taxon>
        <taxon>Ecdysozoa</taxon>
        <taxon>Nematoda</taxon>
        <taxon>Enoplea</taxon>
        <taxon>Dorylaimia</taxon>
        <taxon>Mermithida</taxon>
        <taxon>Mermithoidea</taxon>
        <taxon>Mermithidae</taxon>
        <taxon>Romanomermis</taxon>
    </lineage>
</organism>
<dbReference type="PANTHER" id="PTHR10127:SF780">
    <property type="entry name" value="METALLOENDOPEPTIDASE"/>
    <property type="match status" value="1"/>
</dbReference>
<dbReference type="EC" id="3.4.24.-" evidence="11"/>
<dbReference type="SMART" id="SM00235">
    <property type="entry name" value="ZnMc"/>
    <property type="match status" value="1"/>
</dbReference>
<dbReference type="Proteomes" id="UP000887565">
    <property type="component" value="Unplaced"/>
</dbReference>
<evidence type="ECO:0000256" key="3">
    <source>
        <dbReference type="ARBA" id="ARBA00022729"/>
    </source>
</evidence>
<dbReference type="GO" id="GO:0006508">
    <property type="term" value="P:proteolysis"/>
    <property type="evidence" value="ECO:0007669"/>
    <property type="project" value="UniProtKB-KW"/>
</dbReference>
<comment type="cofactor">
    <cofactor evidence="10 11">
        <name>Zn(2+)</name>
        <dbReference type="ChEBI" id="CHEBI:29105"/>
    </cofactor>
    <text evidence="10 11">Binds 1 zinc ion per subunit.</text>
</comment>
<dbReference type="SUPFAM" id="SSF55486">
    <property type="entry name" value="Metalloproteases ('zincins'), catalytic domain"/>
    <property type="match status" value="1"/>
</dbReference>
<feature type="chain" id="PRO_5038162391" description="Metalloendopeptidase" evidence="11">
    <location>
        <begin position="19"/>
        <end position="280"/>
    </location>
</feature>
<dbReference type="GO" id="GO:0008270">
    <property type="term" value="F:zinc ion binding"/>
    <property type="evidence" value="ECO:0007669"/>
    <property type="project" value="UniProtKB-UniRule"/>
</dbReference>
<comment type="caution">
    <text evidence="10">Lacks conserved residue(s) required for the propagation of feature annotation.</text>
</comment>
<dbReference type="CDD" id="cd04280">
    <property type="entry name" value="ZnMc_astacin_like"/>
    <property type="match status" value="1"/>
</dbReference>
<keyword evidence="13" id="KW-1185">Reference proteome</keyword>
<dbReference type="InterPro" id="IPR024079">
    <property type="entry name" value="MetalloPept_cat_dom_sf"/>
</dbReference>
<keyword evidence="4 10" id="KW-0378">Hydrolase</keyword>
<feature type="binding site" evidence="10">
    <location>
        <position position="166"/>
    </location>
    <ligand>
        <name>Zn(2+)</name>
        <dbReference type="ChEBI" id="CHEBI:29105"/>
        <note>catalytic</note>
    </ligand>
</feature>
<feature type="binding site" evidence="10">
    <location>
        <position position="156"/>
    </location>
    <ligand>
        <name>Zn(2+)</name>
        <dbReference type="ChEBI" id="CHEBI:29105"/>
        <note>catalytic</note>
    </ligand>
</feature>
<feature type="signal peptide" evidence="11">
    <location>
        <begin position="1"/>
        <end position="18"/>
    </location>
</feature>
<keyword evidence="9" id="KW-0325">Glycoprotein</keyword>
<keyword evidence="1 10" id="KW-0645">Protease</keyword>
<dbReference type="Gene3D" id="3.40.390.10">
    <property type="entry name" value="Collagenase (Catalytic Domain)"/>
    <property type="match status" value="1"/>
</dbReference>
<accession>A0A915JB30</accession>
<evidence type="ECO:0000313" key="13">
    <source>
        <dbReference type="Proteomes" id="UP000887565"/>
    </source>
</evidence>
<dbReference type="InterPro" id="IPR006026">
    <property type="entry name" value="Peptidase_Metallo"/>
</dbReference>
<sequence length="280" mass="32337">MSLGTTILFVTFFIRCSPFRLSDEENNPVLTGDELELIKNQIECNQTDDALQFSAEQKRAMRQRAGVVGVKHWPNGVMVYSLDSNLNNDQRRMIKTAINEYKKYTCINFREKTAKDTDYVAFTNQQGCWSSIGMTGGRQDLSLGLGCYYEPVTAMHEMAHALGFMHEQTRPDRDSWIDILDTNIQDKMKYNFDRFNQGLVTDLPYDYKSIMHYDKMAFSKNGQITMRTHFPQFQDVIGQNVGFSTCDVAKINSLYNCNKDKYVTTCRLNRNYLAPFELAK</sequence>
<feature type="domain" description="Peptidase M12A" evidence="12">
    <location>
        <begin position="59"/>
        <end position="258"/>
    </location>
</feature>
<dbReference type="GO" id="GO:0004222">
    <property type="term" value="F:metalloendopeptidase activity"/>
    <property type="evidence" value="ECO:0007669"/>
    <property type="project" value="UniProtKB-UniRule"/>
</dbReference>
<dbReference type="PANTHER" id="PTHR10127">
    <property type="entry name" value="DISCOIDIN, CUB, EGF, LAMININ , AND ZINC METALLOPROTEASE DOMAIN CONTAINING"/>
    <property type="match status" value="1"/>
</dbReference>
<feature type="binding site" evidence="10">
    <location>
        <position position="160"/>
    </location>
    <ligand>
        <name>Zn(2+)</name>
        <dbReference type="ChEBI" id="CHEBI:29105"/>
        <note>catalytic</note>
    </ligand>
</feature>
<dbReference type="WBParaSite" id="nRc.2.0.1.t22866-RA">
    <property type="protein sequence ID" value="nRc.2.0.1.t22866-RA"/>
    <property type="gene ID" value="nRc.2.0.1.g22866"/>
</dbReference>
<evidence type="ECO:0000256" key="10">
    <source>
        <dbReference type="PROSITE-ProRule" id="PRU01211"/>
    </source>
</evidence>
<evidence type="ECO:0000256" key="9">
    <source>
        <dbReference type="ARBA" id="ARBA00023180"/>
    </source>
</evidence>
<evidence type="ECO:0000256" key="2">
    <source>
        <dbReference type="ARBA" id="ARBA00022723"/>
    </source>
</evidence>
<reference evidence="14" key="1">
    <citation type="submission" date="2022-11" db="UniProtKB">
        <authorList>
            <consortium name="WormBaseParasite"/>
        </authorList>
    </citation>
    <scope>IDENTIFICATION</scope>
</reference>
<dbReference type="PROSITE" id="PS51864">
    <property type="entry name" value="ASTACIN"/>
    <property type="match status" value="1"/>
</dbReference>
<dbReference type="PRINTS" id="PR00480">
    <property type="entry name" value="ASTACIN"/>
</dbReference>
<evidence type="ECO:0000256" key="11">
    <source>
        <dbReference type="RuleBase" id="RU361183"/>
    </source>
</evidence>
<name>A0A915JB30_ROMCU</name>
<evidence type="ECO:0000256" key="7">
    <source>
        <dbReference type="ARBA" id="ARBA00023145"/>
    </source>
</evidence>
<evidence type="ECO:0000313" key="14">
    <source>
        <dbReference type="WBParaSite" id="nRc.2.0.1.t22866-RA"/>
    </source>
</evidence>
<feature type="active site" evidence="10">
    <location>
        <position position="157"/>
    </location>
</feature>
<protein>
    <recommendedName>
        <fullName evidence="11">Metalloendopeptidase</fullName>
        <ecNumber evidence="11">3.4.24.-</ecNumber>
    </recommendedName>
</protein>
<evidence type="ECO:0000256" key="6">
    <source>
        <dbReference type="ARBA" id="ARBA00023049"/>
    </source>
</evidence>
<keyword evidence="3 11" id="KW-0732">Signal</keyword>
<dbReference type="InterPro" id="IPR034035">
    <property type="entry name" value="Astacin-like_dom"/>
</dbReference>
<dbReference type="OMA" id="SPKEFMD"/>
<evidence type="ECO:0000256" key="1">
    <source>
        <dbReference type="ARBA" id="ARBA00022670"/>
    </source>
</evidence>
<keyword evidence="2 10" id="KW-0479">Metal-binding</keyword>
<evidence type="ECO:0000256" key="4">
    <source>
        <dbReference type="ARBA" id="ARBA00022801"/>
    </source>
</evidence>
<evidence type="ECO:0000256" key="8">
    <source>
        <dbReference type="ARBA" id="ARBA00023157"/>
    </source>
</evidence>
<keyword evidence="6 10" id="KW-0482">Metalloprotease</keyword>
<keyword evidence="7" id="KW-0865">Zymogen</keyword>
<dbReference type="Pfam" id="PF01400">
    <property type="entry name" value="Astacin"/>
    <property type="match status" value="1"/>
</dbReference>
<dbReference type="AlphaFoldDB" id="A0A915JB30"/>
<proteinExistence type="predicted"/>
<keyword evidence="5 10" id="KW-0862">Zinc</keyword>
<evidence type="ECO:0000259" key="12">
    <source>
        <dbReference type="PROSITE" id="PS51864"/>
    </source>
</evidence>